<keyword evidence="4 7" id="KW-0256">Endoplasmic reticulum</keyword>
<comment type="pathway">
    <text evidence="7">Protein modification; protein glycosylation.</text>
</comment>
<dbReference type="PANTHER" id="PTHR16433">
    <property type="entry name" value="DOLICHOL-PHOSPHATE MANNOSYLTRANSFERASE SUBUNIT 3"/>
    <property type="match status" value="1"/>
</dbReference>
<evidence type="ECO:0000256" key="3">
    <source>
        <dbReference type="ARBA" id="ARBA00022692"/>
    </source>
</evidence>
<comment type="subcellular location">
    <subcellularLocation>
        <location evidence="1 7">Endoplasmic reticulum membrane</location>
        <topology evidence="1 7">Multi-pass membrane protein</topology>
    </subcellularLocation>
</comment>
<comment type="caution">
    <text evidence="8">The sequence shown here is derived from an EMBL/GenBank/DDBJ whole genome shotgun (WGS) entry which is preliminary data.</text>
</comment>
<dbReference type="AlphaFoldDB" id="A0A8J2LHS7"/>
<gene>
    <name evidence="8" type="ORF">AFUS01_LOCUS33305</name>
</gene>
<feature type="transmembrane region" description="Helical" evidence="7">
    <location>
        <begin position="7"/>
        <end position="24"/>
    </location>
</feature>
<keyword evidence="3 7" id="KW-0812">Transmembrane</keyword>
<proteinExistence type="inferred from homology"/>
<keyword evidence="5 7" id="KW-1133">Transmembrane helix</keyword>
<dbReference type="EMBL" id="CAJVCH010528300">
    <property type="protein sequence ID" value="CAG7823069.1"/>
    <property type="molecule type" value="Genomic_DNA"/>
</dbReference>
<evidence type="ECO:0000256" key="6">
    <source>
        <dbReference type="ARBA" id="ARBA00023136"/>
    </source>
</evidence>
<dbReference type="UniPathway" id="UPA00378"/>
<evidence type="ECO:0000256" key="2">
    <source>
        <dbReference type="ARBA" id="ARBA00010430"/>
    </source>
</evidence>
<comment type="function">
    <text evidence="7">Stabilizer subunit of the dolichol-phosphate mannose (DPM) synthase complex; tethers catalytic subunit to the ER.</text>
</comment>
<keyword evidence="9" id="KW-1185">Reference proteome</keyword>
<evidence type="ECO:0000256" key="4">
    <source>
        <dbReference type="ARBA" id="ARBA00022824"/>
    </source>
</evidence>
<evidence type="ECO:0000313" key="8">
    <source>
        <dbReference type="EMBL" id="CAG7823069.1"/>
    </source>
</evidence>
<comment type="similarity">
    <text evidence="2 7">Belongs to the DPM3 family.</text>
</comment>
<reference evidence="8" key="1">
    <citation type="submission" date="2021-06" db="EMBL/GenBank/DDBJ databases">
        <authorList>
            <person name="Hodson N. C."/>
            <person name="Mongue J. A."/>
            <person name="Jaron S. K."/>
        </authorList>
    </citation>
    <scope>NUCLEOTIDE SEQUENCE</scope>
</reference>
<keyword evidence="6 7" id="KW-0472">Membrane</keyword>
<name>A0A8J2LHS7_9HEXA</name>
<dbReference type="GO" id="GO:0005789">
    <property type="term" value="C:endoplasmic reticulum membrane"/>
    <property type="evidence" value="ECO:0007669"/>
    <property type="project" value="UniProtKB-SubCell"/>
</dbReference>
<feature type="transmembrane region" description="Helical" evidence="7">
    <location>
        <begin position="30"/>
        <end position="52"/>
    </location>
</feature>
<protein>
    <recommendedName>
        <fullName evidence="7">Dolichol-phosphate mannosyltransferase subunit 3</fullName>
    </recommendedName>
</protein>
<comment type="subunit">
    <text evidence="7">Component of the dolichol-phosphate mannose (DPM) synthase complex.</text>
</comment>
<dbReference type="PANTHER" id="PTHR16433:SF0">
    <property type="entry name" value="DOLICHOL-PHOSPHATE MANNOSYLTRANSFERASE SUBUNIT 3"/>
    <property type="match status" value="1"/>
</dbReference>
<dbReference type="GO" id="GO:0006506">
    <property type="term" value="P:GPI anchor biosynthetic process"/>
    <property type="evidence" value="ECO:0007669"/>
    <property type="project" value="TreeGrafter"/>
</dbReference>
<evidence type="ECO:0000256" key="7">
    <source>
        <dbReference type="RuleBase" id="RU365085"/>
    </source>
</evidence>
<sequence length="89" mass="10095">MTKLTEFLAVFTAFIAGWLLIVKLCGNNVVSTYVLLPLPLHVIIIFGIYSVATVLYRTFNFKDCPAAAKELQEQIEEARKDLRMKGLKF</sequence>
<evidence type="ECO:0000256" key="1">
    <source>
        <dbReference type="ARBA" id="ARBA00004477"/>
    </source>
</evidence>
<dbReference type="InterPro" id="IPR013174">
    <property type="entry name" value="DPM3"/>
</dbReference>
<dbReference type="Pfam" id="PF08285">
    <property type="entry name" value="DPM3"/>
    <property type="match status" value="1"/>
</dbReference>
<dbReference type="OrthoDB" id="2014333at2759"/>
<organism evidence="8 9">
    <name type="scientific">Allacma fusca</name>
    <dbReference type="NCBI Taxonomy" id="39272"/>
    <lineage>
        <taxon>Eukaryota</taxon>
        <taxon>Metazoa</taxon>
        <taxon>Ecdysozoa</taxon>
        <taxon>Arthropoda</taxon>
        <taxon>Hexapoda</taxon>
        <taxon>Collembola</taxon>
        <taxon>Symphypleona</taxon>
        <taxon>Sminthuridae</taxon>
        <taxon>Allacma</taxon>
    </lineage>
</organism>
<evidence type="ECO:0000256" key="5">
    <source>
        <dbReference type="ARBA" id="ARBA00022989"/>
    </source>
</evidence>
<dbReference type="GO" id="GO:0033185">
    <property type="term" value="C:dolichol-phosphate-mannose synthase complex"/>
    <property type="evidence" value="ECO:0007669"/>
    <property type="project" value="TreeGrafter"/>
</dbReference>
<dbReference type="Proteomes" id="UP000708208">
    <property type="component" value="Unassembled WGS sequence"/>
</dbReference>
<accession>A0A8J2LHS7</accession>
<evidence type="ECO:0000313" key="9">
    <source>
        <dbReference type="Proteomes" id="UP000708208"/>
    </source>
</evidence>